<evidence type="ECO:0000259" key="6">
    <source>
        <dbReference type="Pfam" id="PF18267"/>
    </source>
</evidence>
<dbReference type="PANTHER" id="PTHR43429">
    <property type="entry name" value="PYRIDINE NUCLEOTIDE-DISULFIDE OXIDOREDUCTASE DOMAIN-CONTAINING"/>
    <property type="match status" value="1"/>
</dbReference>
<dbReference type="Gene3D" id="3.50.50.60">
    <property type="entry name" value="FAD/NAD(P)-binding domain"/>
    <property type="match status" value="2"/>
</dbReference>
<evidence type="ECO:0000313" key="8">
    <source>
        <dbReference type="Proteomes" id="UP000031643"/>
    </source>
</evidence>
<dbReference type="Proteomes" id="UP000031643">
    <property type="component" value="Chromosome"/>
</dbReference>
<organism evidence="7 8">
    <name type="scientific">Methyloceanibacter caenitepidi</name>
    <dbReference type="NCBI Taxonomy" id="1384459"/>
    <lineage>
        <taxon>Bacteria</taxon>
        <taxon>Pseudomonadati</taxon>
        <taxon>Pseudomonadota</taxon>
        <taxon>Alphaproteobacteria</taxon>
        <taxon>Hyphomicrobiales</taxon>
        <taxon>Hyphomicrobiaceae</taxon>
        <taxon>Methyloceanibacter</taxon>
    </lineage>
</organism>
<gene>
    <name evidence="7" type="ORF">GL4_2799</name>
</gene>
<accession>A0A0A8K5L1</accession>
<keyword evidence="4" id="KW-0274">FAD</keyword>
<evidence type="ECO:0000313" key="7">
    <source>
        <dbReference type="EMBL" id="BAQ18233.1"/>
    </source>
</evidence>
<reference evidence="7 8" key="1">
    <citation type="submission" date="2014-09" db="EMBL/GenBank/DDBJ databases">
        <title>Genome sequencing of Methyloceanibacter caenitepidi Gela4.</title>
        <authorList>
            <person name="Takeuchi M."/>
            <person name="Susumu S."/>
            <person name="Kamagata Y."/>
            <person name="Oshima K."/>
            <person name="Hattori M."/>
            <person name="Iwasaki W."/>
        </authorList>
    </citation>
    <scope>NUCLEOTIDE SEQUENCE [LARGE SCALE GENOMIC DNA]</scope>
    <source>
        <strain evidence="7 8">Gela4</strain>
    </source>
</reference>
<dbReference type="KEGG" id="mcg:GL4_2799"/>
<keyword evidence="7" id="KW-0560">Oxidoreductase</keyword>
<comment type="cofactor">
    <cofactor evidence="1">
        <name>FAD</name>
        <dbReference type="ChEBI" id="CHEBI:57692"/>
    </cofactor>
</comment>
<dbReference type="STRING" id="1384459.GL4_2799"/>
<dbReference type="InterPro" id="IPR036188">
    <property type="entry name" value="FAD/NAD-bd_sf"/>
</dbReference>
<dbReference type="InterPro" id="IPR016156">
    <property type="entry name" value="FAD/NAD-linked_Rdtase_dimer_sf"/>
</dbReference>
<dbReference type="GO" id="GO:0008942">
    <property type="term" value="F:nitrite reductase [NAD(P)H] activity"/>
    <property type="evidence" value="ECO:0007669"/>
    <property type="project" value="UniProtKB-EC"/>
</dbReference>
<evidence type="ECO:0000256" key="1">
    <source>
        <dbReference type="ARBA" id="ARBA00001974"/>
    </source>
</evidence>
<evidence type="ECO:0000256" key="4">
    <source>
        <dbReference type="ARBA" id="ARBA00022827"/>
    </source>
</evidence>
<dbReference type="InterPro" id="IPR023753">
    <property type="entry name" value="FAD/NAD-binding_dom"/>
</dbReference>
<dbReference type="Gene3D" id="3.30.390.30">
    <property type="match status" value="1"/>
</dbReference>
<name>A0A0A8K5L1_9HYPH</name>
<dbReference type="EC" id="1.7.1.4" evidence="7"/>
<dbReference type="PANTHER" id="PTHR43429:SF3">
    <property type="entry name" value="NITRITE REDUCTASE [NAD(P)H]"/>
    <property type="match status" value="1"/>
</dbReference>
<dbReference type="EMBL" id="AP014648">
    <property type="protein sequence ID" value="BAQ18233.1"/>
    <property type="molecule type" value="Genomic_DNA"/>
</dbReference>
<dbReference type="InterPro" id="IPR050260">
    <property type="entry name" value="FAD-bd_OxRdtase"/>
</dbReference>
<feature type="domain" description="NADH-rubredoxin oxidoreductase C-terminal" evidence="6">
    <location>
        <begin position="304"/>
        <end position="371"/>
    </location>
</feature>
<dbReference type="PRINTS" id="PR00368">
    <property type="entry name" value="FADPNR"/>
</dbReference>
<dbReference type="HOGENOM" id="CLU_003291_4_4_5"/>
<feature type="domain" description="FAD/NAD(P)-binding" evidence="5">
    <location>
        <begin position="12"/>
        <end position="271"/>
    </location>
</feature>
<keyword evidence="8" id="KW-1185">Reference proteome</keyword>
<keyword evidence="3" id="KW-0285">Flavoprotein</keyword>
<evidence type="ECO:0000259" key="5">
    <source>
        <dbReference type="Pfam" id="PF07992"/>
    </source>
</evidence>
<dbReference type="AlphaFoldDB" id="A0A0A8K5L1"/>
<dbReference type="Pfam" id="PF07992">
    <property type="entry name" value="Pyr_redox_2"/>
    <property type="match status" value="1"/>
</dbReference>
<evidence type="ECO:0000256" key="2">
    <source>
        <dbReference type="ARBA" id="ARBA00006442"/>
    </source>
</evidence>
<sequence>MAATRLVDEVTARAPDRYDITVIGEEQRLPYNRVLLSSLLAREVEGSDLDLKPRTWWEERGVTLVAGARATAIDIGERLVRVQSGLAIPYDALVLATGSEPVQLPLPGADLPGVVTFRTHDDVTSMLGKAGAKRRAVVIGGGLLGLEAAYGLVKAGAAVTVVHLADRLMERQLDARGAAMLTTALEDLGIEVLLEAESVGIEGAGRVERLRLADGTLLPADLIVMAAGIRPRTALARDAGLAVDRGIVVDDRMCTSADGIYALGECAEHRGLCYGLVEPAYEQAAALAAHLTGASASYTGSLLATNLKVSGVGVFSAGDYLGGLDTDQVVFSDPDEGSYRKLVLKDGHLTGAVLLGDTADGLWYLDLMRSGASLSGIRSSLIFGQAFCAESVSGPATENAEAA</sequence>
<evidence type="ECO:0000256" key="3">
    <source>
        <dbReference type="ARBA" id="ARBA00022630"/>
    </source>
</evidence>
<proteinExistence type="inferred from homology"/>
<dbReference type="Pfam" id="PF18267">
    <property type="entry name" value="Rubredoxin_C"/>
    <property type="match status" value="1"/>
</dbReference>
<dbReference type="InterPro" id="IPR041575">
    <property type="entry name" value="Rubredoxin_C"/>
</dbReference>
<dbReference type="PRINTS" id="PR00411">
    <property type="entry name" value="PNDRDTASEI"/>
</dbReference>
<dbReference type="SUPFAM" id="SSF51905">
    <property type="entry name" value="FAD/NAD(P)-binding domain"/>
    <property type="match status" value="1"/>
</dbReference>
<protein>
    <submittedName>
        <fullName evidence="7">Nitrite reductase [NAD(P)H] large subunit</fullName>
        <ecNumber evidence="7">1.7.1.4</ecNumber>
    </submittedName>
</protein>
<comment type="similarity">
    <text evidence="2">Belongs to the FAD-dependent oxidoreductase family.</text>
</comment>